<accession>A0A376MG55</accession>
<evidence type="ECO:0000313" key="6">
    <source>
        <dbReference type="EMBL" id="STG16636.1"/>
    </source>
</evidence>
<name>A0A376MG55_ECOLX</name>
<evidence type="ECO:0000256" key="4">
    <source>
        <dbReference type="ARBA" id="ARBA00022729"/>
    </source>
</evidence>
<dbReference type="GO" id="GO:0006508">
    <property type="term" value="P:proteolysis"/>
    <property type="evidence" value="ECO:0007669"/>
    <property type="project" value="InterPro"/>
</dbReference>
<evidence type="ECO:0000259" key="5">
    <source>
        <dbReference type="PROSITE" id="PS51691"/>
    </source>
</evidence>
<keyword evidence="6" id="KW-0378">Hydrolase</keyword>
<dbReference type="Proteomes" id="UP000254647">
    <property type="component" value="Unassembled WGS sequence"/>
</dbReference>
<reference evidence="6 7" key="1">
    <citation type="submission" date="2018-06" db="EMBL/GenBank/DDBJ databases">
        <authorList>
            <consortium name="Pathogen Informatics"/>
            <person name="Doyle S."/>
        </authorList>
    </citation>
    <scope>NUCLEOTIDE SEQUENCE [LARGE SCALE GENOMIC DNA]</scope>
    <source>
        <strain evidence="6 7">NCTC10767</strain>
    </source>
</reference>
<dbReference type="AlphaFoldDB" id="A0A376MG55"/>
<evidence type="ECO:0000256" key="1">
    <source>
        <dbReference type="ARBA" id="ARBA00004196"/>
    </source>
</evidence>
<evidence type="ECO:0000256" key="3">
    <source>
        <dbReference type="ARBA" id="ARBA00022525"/>
    </source>
</evidence>
<dbReference type="GO" id="GO:0030313">
    <property type="term" value="C:cell envelope"/>
    <property type="evidence" value="ECO:0007669"/>
    <property type="project" value="UniProtKB-SubCell"/>
</dbReference>
<dbReference type="EMBL" id="UFXW01000008">
    <property type="protein sequence ID" value="STG16636.1"/>
    <property type="molecule type" value="Genomic_DNA"/>
</dbReference>
<protein>
    <submittedName>
        <fullName evidence="6">Peptidase S6, IgA endopeptidase from phage origin</fullName>
        <ecNumber evidence="6">3.4.21.-</ecNumber>
    </submittedName>
</protein>
<comment type="subcellular location">
    <subcellularLocation>
        <location evidence="1">Cell envelope</location>
    </subcellularLocation>
    <subcellularLocation>
        <location evidence="2">Secreted</location>
    </subcellularLocation>
</comment>
<dbReference type="InterPro" id="IPR009003">
    <property type="entry name" value="Peptidase_S1_PA"/>
</dbReference>
<dbReference type="PROSITE" id="PS51691">
    <property type="entry name" value="PEPTIDASE_S6"/>
    <property type="match status" value="1"/>
</dbReference>
<dbReference type="SUPFAM" id="SSF50494">
    <property type="entry name" value="Trypsin-like serine proteases"/>
    <property type="match status" value="1"/>
</dbReference>
<dbReference type="InterPro" id="IPR030396">
    <property type="entry name" value="Peptidase_S6_dom"/>
</dbReference>
<feature type="domain" description="Peptidase S6" evidence="5">
    <location>
        <begin position="59"/>
        <end position="305"/>
    </location>
</feature>
<evidence type="ECO:0000256" key="2">
    <source>
        <dbReference type="ARBA" id="ARBA00004613"/>
    </source>
</evidence>
<organism evidence="6 7">
    <name type="scientific">Escherichia coli</name>
    <dbReference type="NCBI Taxonomy" id="562"/>
    <lineage>
        <taxon>Bacteria</taxon>
        <taxon>Pseudomonadati</taxon>
        <taxon>Pseudomonadota</taxon>
        <taxon>Gammaproteobacteria</taxon>
        <taxon>Enterobacterales</taxon>
        <taxon>Enterobacteriaceae</taxon>
        <taxon>Escherichia</taxon>
    </lineage>
</organism>
<gene>
    <name evidence="6" type="primary">eaaA_9</name>
    <name evidence="6" type="ORF">NCTC10767_05941</name>
</gene>
<proteinExistence type="predicted"/>
<dbReference type="InterPro" id="IPR000710">
    <property type="entry name" value="Peptidase_S6"/>
</dbReference>
<dbReference type="EC" id="3.4.21.-" evidence="6"/>
<keyword evidence="3" id="KW-0964">Secreted</keyword>
<dbReference type="PRINTS" id="PR00921">
    <property type="entry name" value="IGASERPTASE"/>
</dbReference>
<dbReference type="Pfam" id="PF02395">
    <property type="entry name" value="Peptidase_S6"/>
    <property type="match status" value="1"/>
</dbReference>
<sequence>MNRIYSLRMNDRKELVAVAETAGGRKKSSGIPGAGMLSRLLLASGAVAGVLFSYPSLASVVGNTLPWQTYRDFAENKGAFHAGATNIPLYGRNGAVGGRLDKAPMMDFSVVDQILGVATLISPQYVAGVKHNGSYNTVRFGYADDTTYRLVDRNEHWRDFHTPRLNKLVTEVAPVSVTDAGTGKGVYQNRSRYPVFYRMGSGTQYTGAASGALTRIAGAYAWKTGGTVGSPLISDWSLVSNPGYLYQSVNGPLASYGTPGDSGSPLFAWDAVKKQWVLVAVLNGYAGEKGKTNWFTVIPAGDVNNTIKQDSSGTVVPAVAGGDIVWNYNKGSGEGTLSQDGKVWKMNGFRGGSLNDGKDITFGGKGTVVLKDDVVQGAGSLTFNGDYTVRPEGNQTWVGGESS</sequence>
<dbReference type="GO" id="GO:0004252">
    <property type="term" value="F:serine-type endopeptidase activity"/>
    <property type="evidence" value="ECO:0007669"/>
    <property type="project" value="InterPro"/>
</dbReference>
<dbReference type="GO" id="GO:0005576">
    <property type="term" value="C:extracellular region"/>
    <property type="evidence" value="ECO:0007669"/>
    <property type="project" value="UniProtKB-SubCell"/>
</dbReference>
<keyword evidence="4" id="KW-0732">Signal</keyword>
<dbReference type="InterPro" id="IPR012332">
    <property type="entry name" value="Autotransporter_pectin_lyase_C"/>
</dbReference>
<dbReference type="Gene3D" id="2.40.10.120">
    <property type="match status" value="1"/>
</dbReference>
<dbReference type="Gene3D" id="2.160.20.20">
    <property type="match status" value="1"/>
</dbReference>
<evidence type="ECO:0000313" key="7">
    <source>
        <dbReference type="Proteomes" id="UP000254647"/>
    </source>
</evidence>